<keyword evidence="4 13" id="KW-1003">Cell membrane</keyword>
<feature type="transmembrane region" description="Helical" evidence="13">
    <location>
        <begin position="200"/>
        <end position="229"/>
    </location>
</feature>
<evidence type="ECO:0000313" key="15">
    <source>
        <dbReference type="Ensembl" id="ENSPEMP00000033597.1"/>
    </source>
</evidence>
<dbReference type="InterPro" id="IPR004072">
    <property type="entry name" value="Vmron_rcpt_1"/>
</dbReference>
<evidence type="ECO:0000259" key="14">
    <source>
        <dbReference type="PROSITE" id="PS50262"/>
    </source>
</evidence>
<dbReference type="OrthoDB" id="9606139at2759"/>
<dbReference type="GO" id="GO:0019236">
    <property type="term" value="P:response to pheromone"/>
    <property type="evidence" value="ECO:0007669"/>
    <property type="project" value="UniProtKB-KW"/>
</dbReference>
<dbReference type="PROSITE" id="PS50262">
    <property type="entry name" value="G_PROTEIN_RECEP_F1_2"/>
    <property type="match status" value="1"/>
</dbReference>
<evidence type="ECO:0000256" key="8">
    <source>
        <dbReference type="ARBA" id="ARBA00023040"/>
    </source>
</evidence>
<evidence type="ECO:0000256" key="7">
    <source>
        <dbReference type="ARBA" id="ARBA00022989"/>
    </source>
</evidence>
<name>A0A6I9MEN9_PERMB</name>
<organism evidence="15 16">
    <name type="scientific">Peromyscus maniculatus bairdii</name>
    <name type="common">Prairie deer mouse</name>
    <dbReference type="NCBI Taxonomy" id="230844"/>
    <lineage>
        <taxon>Eukaryota</taxon>
        <taxon>Metazoa</taxon>
        <taxon>Chordata</taxon>
        <taxon>Craniata</taxon>
        <taxon>Vertebrata</taxon>
        <taxon>Euteleostomi</taxon>
        <taxon>Mammalia</taxon>
        <taxon>Eutheria</taxon>
        <taxon>Euarchontoglires</taxon>
        <taxon>Glires</taxon>
        <taxon>Rodentia</taxon>
        <taxon>Myomorpha</taxon>
        <taxon>Muroidea</taxon>
        <taxon>Cricetidae</taxon>
        <taxon>Neotominae</taxon>
        <taxon>Peromyscus</taxon>
    </lineage>
</organism>
<feature type="transmembrane region" description="Helical" evidence="13">
    <location>
        <begin position="154"/>
        <end position="173"/>
    </location>
</feature>
<evidence type="ECO:0000256" key="3">
    <source>
        <dbReference type="ARBA" id="ARBA00010663"/>
    </source>
</evidence>
<dbReference type="GeneTree" id="ENSGT00960000186612"/>
<reference evidence="15 16" key="1">
    <citation type="submission" date="2018-10" db="EMBL/GenBank/DDBJ databases">
        <title>Improved assembly of the deer mouse Peromyscus maniculatus genome.</title>
        <authorList>
            <person name="Lassance J.-M."/>
            <person name="Hoekstra H.E."/>
        </authorList>
    </citation>
    <scope>NUCLEOTIDE SEQUENCE [LARGE SCALE GENOMIC DNA]</scope>
</reference>
<reference evidence="15" key="3">
    <citation type="submission" date="2025-09" db="UniProtKB">
        <authorList>
            <consortium name="Ensembl"/>
        </authorList>
    </citation>
    <scope>IDENTIFICATION</scope>
</reference>
<comment type="function">
    <text evidence="1">Putative pheromone receptor.</text>
</comment>
<reference evidence="15" key="2">
    <citation type="submission" date="2025-08" db="UniProtKB">
        <authorList>
            <consortium name="Ensembl"/>
        </authorList>
    </citation>
    <scope>IDENTIFICATION</scope>
</reference>
<dbReference type="InterPro" id="IPR017452">
    <property type="entry name" value="GPCR_Rhodpsn_7TM"/>
</dbReference>
<feature type="transmembrane region" description="Helical" evidence="13">
    <location>
        <begin position="72"/>
        <end position="93"/>
    </location>
</feature>
<evidence type="ECO:0000313" key="16">
    <source>
        <dbReference type="Proteomes" id="UP000694547"/>
    </source>
</evidence>
<evidence type="ECO:0000256" key="6">
    <source>
        <dbReference type="ARBA" id="ARBA00022692"/>
    </source>
</evidence>
<feature type="transmembrane region" description="Helical" evidence="13">
    <location>
        <begin position="256"/>
        <end position="281"/>
    </location>
</feature>
<feature type="transmembrane region" description="Helical" evidence="13">
    <location>
        <begin position="27"/>
        <end position="52"/>
    </location>
</feature>
<keyword evidence="6 13" id="KW-0812">Transmembrane</keyword>
<dbReference type="GO" id="GO:0016503">
    <property type="term" value="F:pheromone receptor activity"/>
    <property type="evidence" value="ECO:0007669"/>
    <property type="project" value="InterPro"/>
</dbReference>
<evidence type="ECO:0000256" key="12">
    <source>
        <dbReference type="ARBA" id="ARBA00023224"/>
    </source>
</evidence>
<feature type="transmembrane region" description="Helical" evidence="13">
    <location>
        <begin position="287"/>
        <end position="307"/>
    </location>
</feature>
<dbReference type="Ensembl" id="ENSPEMT00000041031.1">
    <property type="protein sequence ID" value="ENSPEMP00000033597.1"/>
    <property type="gene ID" value="ENSPEMG00000028027.1"/>
</dbReference>
<dbReference type="PANTHER" id="PTHR24062">
    <property type="entry name" value="VOMERONASAL TYPE-1 RECEPTOR"/>
    <property type="match status" value="1"/>
</dbReference>
<dbReference type="GO" id="GO:0007606">
    <property type="term" value="P:sensory perception of chemical stimulus"/>
    <property type="evidence" value="ECO:0007669"/>
    <property type="project" value="UniProtKB-ARBA"/>
</dbReference>
<dbReference type="SUPFAM" id="SSF81321">
    <property type="entry name" value="Family A G protein-coupled receptor-like"/>
    <property type="match status" value="1"/>
</dbReference>
<comment type="similarity">
    <text evidence="3 13">Belongs to the G-protein coupled receptor 1 family.</text>
</comment>
<dbReference type="FunFam" id="1.20.1070.10:FF:000033">
    <property type="entry name" value="Vomeronasal type-1 receptor"/>
    <property type="match status" value="1"/>
</dbReference>
<dbReference type="PRINTS" id="PR01534">
    <property type="entry name" value="VOMERONASL1R"/>
</dbReference>
<keyword evidence="9 13" id="KW-0472">Membrane</keyword>
<protein>
    <recommendedName>
        <fullName evidence="13">Vomeronasal type-1 receptor</fullName>
    </recommendedName>
</protein>
<evidence type="ECO:0000256" key="10">
    <source>
        <dbReference type="ARBA" id="ARBA00023170"/>
    </source>
</evidence>
<evidence type="ECO:0000256" key="9">
    <source>
        <dbReference type="ARBA" id="ARBA00023136"/>
    </source>
</evidence>
<evidence type="ECO:0000256" key="11">
    <source>
        <dbReference type="ARBA" id="ARBA00023180"/>
    </source>
</evidence>
<evidence type="ECO:0000256" key="4">
    <source>
        <dbReference type="ARBA" id="ARBA00022475"/>
    </source>
</evidence>
<keyword evidence="16" id="KW-1185">Reference proteome</keyword>
<accession>A0A6I9MEN9</accession>
<keyword evidence="10 13" id="KW-0675">Receptor</keyword>
<comment type="subcellular location">
    <subcellularLocation>
        <location evidence="2 13">Cell membrane</location>
        <topology evidence="2 13">Multi-pass membrane protein</topology>
    </subcellularLocation>
</comment>
<keyword evidence="8 13" id="KW-0297">G-protein coupled receptor</keyword>
<evidence type="ECO:0000256" key="13">
    <source>
        <dbReference type="RuleBase" id="RU364061"/>
    </source>
</evidence>
<dbReference type="Gene3D" id="1.20.1070.10">
    <property type="entry name" value="Rhodopsin 7-helix transmembrane proteins"/>
    <property type="match status" value="1"/>
</dbReference>
<evidence type="ECO:0000256" key="5">
    <source>
        <dbReference type="ARBA" id="ARBA00022507"/>
    </source>
</evidence>
<proteinExistence type="inferred from homology"/>
<dbReference type="Proteomes" id="UP000694547">
    <property type="component" value="Chromosome 1"/>
</dbReference>
<evidence type="ECO:0000256" key="1">
    <source>
        <dbReference type="ARBA" id="ARBA00003878"/>
    </source>
</evidence>
<gene>
    <name evidence="15" type="primary">LOC102911786</name>
</gene>
<evidence type="ECO:0000256" key="2">
    <source>
        <dbReference type="ARBA" id="ARBA00004651"/>
    </source>
</evidence>
<dbReference type="GO" id="GO:0005886">
    <property type="term" value="C:plasma membrane"/>
    <property type="evidence" value="ECO:0007669"/>
    <property type="project" value="UniProtKB-SubCell"/>
</dbReference>
<keyword evidence="11" id="KW-0325">Glycoprotein</keyword>
<feature type="transmembrane region" description="Helical" evidence="13">
    <location>
        <begin position="113"/>
        <end position="133"/>
    </location>
</feature>
<feature type="domain" description="G-protein coupled receptors family 1 profile" evidence="14">
    <location>
        <begin position="43"/>
        <end position="307"/>
    </location>
</feature>
<dbReference type="AlphaFoldDB" id="A0A6I9MEN9"/>
<keyword evidence="7 13" id="KW-1133">Transmembrane helix</keyword>
<dbReference type="Pfam" id="PF03402">
    <property type="entry name" value="V1R"/>
    <property type="match status" value="1"/>
</dbReference>
<keyword evidence="12 13" id="KW-0807">Transducer</keyword>
<sequence>MKPILHLPVQDPCAQTTRINSMAATNVAIGVIFLSQTVTGILGNSYLLHYYLLLHFRGCRLRSTDYIQHHLLTANILSLLCNGVPQTMAAFGWKDIFWDIGCKLLSYLHRVGRTVSISSTCFLSVFQVITISPMGSTWSKCKLKAPRYIGSSTYLTWILSLLINIVFPVHITAKSSNTNITSLKEFGYCSSIRHDKASDIFYSVLLTSPDVCFVGLMLWSSSSMVFILYRHKQRMKHIRRSNVSLRSSSETRATKTILLLVSTFVCFYTVSCLIHTHLALFYHPTWFMVYAAAIVSGCFPTVSPFLLMTHDSCESSFCLQWARNRKY</sequence>
<keyword evidence="5 13" id="KW-0589">Pheromone response</keyword>